<reference evidence="1" key="1">
    <citation type="submission" date="2022-10" db="EMBL/GenBank/DDBJ databases">
        <title>Genome Sequence of Xylaria curta.</title>
        <authorList>
            <person name="Buettner E."/>
        </authorList>
    </citation>
    <scope>NUCLEOTIDE SEQUENCE</scope>
    <source>
        <strain evidence="1">Babe10</strain>
    </source>
</reference>
<gene>
    <name evidence="1" type="ORF">NUW58_g1725</name>
</gene>
<comment type="caution">
    <text evidence="1">The sequence shown here is derived from an EMBL/GenBank/DDBJ whole genome shotgun (WGS) entry which is preliminary data.</text>
</comment>
<keyword evidence="2" id="KW-1185">Reference proteome</keyword>
<evidence type="ECO:0000313" key="2">
    <source>
        <dbReference type="Proteomes" id="UP001143856"/>
    </source>
</evidence>
<evidence type="ECO:0000313" key="1">
    <source>
        <dbReference type="EMBL" id="KAJ2993826.1"/>
    </source>
</evidence>
<organism evidence="1 2">
    <name type="scientific">Xylaria curta</name>
    <dbReference type="NCBI Taxonomy" id="42375"/>
    <lineage>
        <taxon>Eukaryota</taxon>
        <taxon>Fungi</taxon>
        <taxon>Dikarya</taxon>
        <taxon>Ascomycota</taxon>
        <taxon>Pezizomycotina</taxon>
        <taxon>Sordariomycetes</taxon>
        <taxon>Xylariomycetidae</taxon>
        <taxon>Xylariales</taxon>
        <taxon>Xylariaceae</taxon>
        <taxon>Xylaria</taxon>
    </lineage>
</organism>
<protein>
    <submittedName>
        <fullName evidence="1">Uncharacterized protein</fullName>
    </submittedName>
</protein>
<accession>A0ACC1PK29</accession>
<dbReference type="Proteomes" id="UP001143856">
    <property type="component" value="Unassembled WGS sequence"/>
</dbReference>
<sequence length="148" mass="16582">MASRGIEYIWKVARPKNEAIAKALMYAAYQTAIQTDPNTSKVLIRSYVHPSTRTCGVYKKDNPHLTISVKTPKTELEGKHQSSHGYTPHINSFNVTKVVPNDYIKDDNVGNTWPAEMETRPHETITGEPALLGPNDDFITWPAEETGE</sequence>
<proteinExistence type="predicted"/>
<dbReference type="EMBL" id="JAPDGR010000198">
    <property type="protein sequence ID" value="KAJ2993826.1"/>
    <property type="molecule type" value="Genomic_DNA"/>
</dbReference>
<name>A0ACC1PK29_9PEZI</name>